<evidence type="ECO:0000313" key="2">
    <source>
        <dbReference type="Proteomes" id="UP000002221"/>
    </source>
</evidence>
<name>D0MF12_RHOM4</name>
<dbReference type="OrthoDB" id="1495645at2"/>
<protein>
    <submittedName>
        <fullName evidence="1">Uncharacterized protein</fullName>
    </submittedName>
</protein>
<evidence type="ECO:0000313" key="1">
    <source>
        <dbReference type="EMBL" id="ACY47462.1"/>
    </source>
</evidence>
<gene>
    <name evidence="1" type="ordered locus">Rmar_0562</name>
</gene>
<accession>D0MF12</accession>
<dbReference type="Proteomes" id="UP000002221">
    <property type="component" value="Chromosome"/>
</dbReference>
<dbReference type="eggNOG" id="ENOG50310KQ">
    <property type="taxonomic scope" value="Bacteria"/>
</dbReference>
<dbReference type="AlphaFoldDB" id="D0MF12"/>
<sequence>MGKAILLAVTAVVVGASVMLLESSTNRLQADTRQAARQEEALAREIARSAYNLIVSRARQLEVEQPDLGLADLVALVNGNEGKLTGQLNGGSYEAWIYPIGASSYGAVAIGRYGDASHQVGNHRVLRSVLEVDQPSQVKVTFLESMAGYCSAIYIQRFVPKNNNGMGNNPDQCDPSNPAHGSSCETQEDIELHGNGNGKYIALEPELVFAPGNNRDGGEALYSTVLNPGERANFILAVDADFNCERRGDTSIDIDDPFYEYTRPALLESVDDFNQMQEGDYAMIQPHPTRPNVWRIAFEDLIFSKAKLEDVKRWGYGDREWKKRRGSQWGERRNKYSYGGWGWTEVDGRGYYRLEDFGHMPDFSDQVIEIEFIPVPAS</sequence>
<dbReference type="EMBL" id="CP001807">
    <property type="protein sequence ID" value="ACY47462.1"/>
    <property type="molecule type" value="Genomic_DNA"/>
</dbReference>
<dbReference type="KEGG" id="rmr:Rmar_0562"/>
<dbReference type="RefSeq" id="WP_012843074.1">
    <property type="nucleotide sequence ID" value="NC_013501.1"/>
</dbReference>
<reference evidence="1 2" key="1">
    <citation type="journal article" date="2009" name="Stand. Genomic Sci.">
        <title>Complete genome sequence of Rhodothermus marinus type strain (R-10).</title>
        <authorList>
            <person name="Nolan M."/>
            <person name="Tindall B.J."/>
            <person name="Pomrenke H."/>
            <person name="Lapidus A."/>
            <person name="Copeland A."/>
            <person name="Glavina Del Rio T."/>
            <person name="Lucas S."/>
            <person name="Chen F."/>
            <person name="Tice H."/>
            <person name="Cheng J.F."/>
            <person name="Saunders E."/>
            <person name="Han C."/>
            <person name="Bruce D."/>
            <person name="Goodwin L."/>
            <person name="Chain P."/>
            <person name="Pitluck S."/>
            <person name="Ovchinikova G."/>
            <person name="Pati A."/>
            <person name="Ivanova N."/>
            <person name="Mavromatis K."/>
            <person name="Chen A."/>
            <person name="Palaniappan K."/>
            <person name="Land M."/>
            <person name="Hauser L."/>
            <person name="Chang Y.J."/>
            <person name="Jeffries C.D."/>
            <person name="Brettin T."/>
            <person name="Goker M."/>
            <person name="Bristow J."/>
            <person name="Eisen J.A."/>
            <person name="Markowitz V."/>
            <person name="Hugenholtz P."/>
            <person name="Kyrpides N.C."/>
            <person name="Klenk H.P."/>
            <person name="Detter J.C."/>
        </authorList>
    </citation>
    <scope>NUCLEOTIDE SEQUENCE [LARGE SCALE GENOMIC DNA]</scope>
    <source>
        <strain evidence="2">ATCC 43812 / DSM 4252 / R-10</strain>
    </source>
</reference>
<organism evidence="1 2">
    <name type="scientific">Rhodothermus marinus (strain ATCC 43812 / DSM 4252 / R-10)</name>
    <name type="common">Rhodothermus obamensis</name>
    <dbReference type="NCBI Taxonomy" id="518766"/>
    <lineage>
        <taxon>Bacteria</taxon>
        <taxon>Pseudomonadati</taxon>
        <taxon>Rhodothermota</taxon>
        <taxon>Rhodothermia</taxon>
        <taxon>Rhodothermales</taxon>
        <taxon>Rhodothermaceae</taxon>
        <taxon>Rhodothermus</taxon>
    </lineage>
</organism>
<keyword evidence="2" id="KW-1185">Reference proteome</keyword>
<dbReference type="HOGENOM" id="CLU_731328_0_0_10"/>
<proteinExistence type="predicted"/>
<dbReference type="STRING" id="518766.Rmar_0562"/>